<accession>A0A251Q3E7</accession>
<name>A0A251Q3E7_PRUPE</name>
<dbReference type="InterPro" id="IPR006693">
    <property type="entry name" value="AB_hydrolase_lipase"/>
</dbReference>
<dbReference type="Gene3D" id="3.40.50.1820">
    <property type="entry name" value="alpha/beta hydrolase"/>
    <property type="match status" value="2"/>
</dbReference>
<proteinExistence type="predicted"/>
<dbReference type="PANTHER" id="PTHR11005">
    <property type="entry name" value="LYSOSOMAL ACID LIPASE-RELATED"/>
    <property type="match status" value="1"/>
</dbReference>
<reference evidence="2 3" key="1">
    <citation type="journal article" date="2013" name="Nat. Genet.">
        <title>The high-quality draft genome of peach (Prunus persica) identifies unique patterns of genetic diversity, domestication and genome evolution.</title>
        <authorList>
            <consortium name="International Peach Genome Initiative"/>
            <person name="Verde I."/>
            <person name="Abbott A.G."/>
            <person name="Scalabrin S."/>
            <person name="Jung S."/>
            <person name="Shu S."/>
            <person name="Marroni F."/>
            <person name="Zhebentyayeva T."/>
            <person name="Dettori M.T."/>
            <person name="Grimwood J."/>
            <person name="Cattonaro F."/>
            <person name="Zuccolo A."/>
            <person name="Rossini L."/>
            <person name="Jenkins J."/>
            <person name="Vendramin E."/>
            <person name="Meisel L.A."/>
            <person name="Decroocq V."/>
            <person name="Sosinski B."/>
            <person name="Prochnik S."/>
            <person name="Mitros T."/>
            <person name="Policriti A."/>
            <person name="Cipriani G."/>
            <person name="Dondini L."/>
            <person name="Ficklin S."/>
            <person name="Goodstein D.M."/>
            <person name="Xuan P."/>
            <person name="Del Fabbro C."/>
            <person name="Aramini V."/>
            <person name="Copetti D."/>
            <person name="Gonzalez S."/>
            <person name="Horner D.S."/>
            <person name="Falchi R."/>
            <person name="Lucas S."/>
            <person name="Mica E."/>
            <person name="Maldonado J."/>
            <person name="Lazzari B."/>
            <person name="Bielenberg D."/>
            <person name="Pirona R."/>
            <person name="Miculan M."/>
            <person name="Barakat A."/>
            <person name="Testolin R."/>
            <person name="Stella A."/>
            <person name="Tartarini S."/>
            <person name="Tonutti P."/>
            <person name="Arus P."/>
            <person name="Orellana A."/>
            <person name="Wells C."/>
            <person name="Main D."/>
            <person name="Vizzotto G."/>
            <person name="Silva H."/>
            <person name="Salamini F."/>
            <person name="Schmutz J."/>
            <person name="Morgante M."/>
            <person name="Rokhsar D.S."/>
        </authorList>
    </citation>
    <scope>NUCLEOTIDE SEQUENCE [LARGE SCALE GENOMIC DNA]</scope>
    <source>
        <strain evidence="3">cv. Nemared</strain>
    </source>
</reference>
<dbReference type="SUPFAM" id="SSF53474">
    <property type="entry name" value="alpha/beta-Hydrolases"/>
    <property type="match status" value="1"/>
</dbReference>
<feature type="domain" description="Partial AB-hydrolase lipase" evidence="1">
    <location>
        <begin position="22"/>
        <end position="80"/>
    </location>
</feature>
<protein>
    <recommendedName>
        <fullName evidence="1">Partial AB-hydrolase lipase domain-containing protein</fullName>
    </recommendedName>
</protein>
<evidence type="ECO:0000259" key="1">
    <source>
        <dbReference type="Pfam" id="PF04083"/>
    </source>
</evidence>
<dbReference type="InterPro" id="IPR029058">
    <property type="entry name" value="AB_hydrolase_fold"/>
</dbReference>
<keyword evidence="3" id="KW-1185">Reference proteome</keyword>
<dbReference type="Gramene" id="ONI18313">
    <property type="protein sequence ID" value="ONI18313"/>
    <property type="gene ID" value="PRUPE_3G208800"/>
</dbReference>
<dbReference type="AlphaFoldDB" id="A0A251Q3E7"/>
<dbReference type="GO" id="GO:0006629">
    <property type="term" value="P:lipid metabolic process"/>
    <property type="evidence" value="ECO:0000318"/>
    <property type="project" value="GO_Central"/>
</dbReference>
<evidence type="ECO:0000313" key="3">
    <source>
        <dbReference type="Proteomes" id="UP000006882"/>
    </source>
</evidence>
<feature type="non-terminal residue" evidence="2">
    <location>
        <position position="343"/>
    </location>
</feature>
<dbReference type="EMBL" id="CM007653">
    <property type="protein sequence ID" value="ONI18313.1"/>
    <property type="molecule type" value="Genomic_DNA"/>
</dbReference>
<dbReference type="GO" id="GO:0016298">
    <property type="term" value="F:lipase activity"/>
    <property type="evidence" value="ECO:0000318"/>
    <property type="project" value="GO_Central"/>
</dbReference>
<sequence>VAATRTKLQSISNLDVVGICKSMVETQGYTCQEHQVTTADGYILGLQRIPKGRSGNEIADRQPVLLQHGLLMDASAWLLNPPDQSLAFILADNGFDIWLANSRGTNSSHGHPSLSPDDDPGTLTALAAFSQEKLLNLLRSAALLSPVAYLGQMSSLFVRILMDVFLAEKLKLLGLQEFPNGQTQQLVEFICTLPGIDCSNLLATITGPNCCLSSSSKGALFKHFPEPTATKNFIHLSQMVRRGTIKMYDYDIEDTNMEHYKQPTPPAYNMTNIPKNVPLFLSYGLRDKLSDANDVGLLLDNLKDHDKESRTSLCEEYAHMDFIISMNANQVVYNPLMAFFRLH</sequence>
<dbReference type="Proteomes" id="UP000006882">
    <property type="component" value="Chromosome G3"/>
</dbReference>
<dbReference type="Pfam" id="PF04083">
    <property type="entry name" value="Abhydro_lipase"/>
    <property type="match status" value="1"/>
</dbReference>
<dbReference type="STRING" id="3760.A0A251Q3E7"/>
<organism evidence="2 3">
    <name type="scientific">Prunus persica</name>
    <name type="common">Peach</name>
    <name type="synonym">Amygdalus persica</name>
    <dbReference type="NCBI Taxonomy" id="3760"/>
    <lineage>
        <taxon>Eukaryota</taxon>
        <taxon>Viridiplantae</taxon>
        <taxon>Streptophyta</taxon>
        <taxon>Embryophyta</taxon>
        <taxon>Tracheophyta</taxon>
        <taxon>Spermatophyta</taxon>
        <taxon>Magnoliopsida</taxon>
        <taxon>eudicotyledons</taxon>
        <taxon>Gunneridae</taxon>
        <taxon>Pentapetalae</taxon>
        <taxon>rosids</taxon>
        <taxon>fabids</taxon>
        <taxon>Rosales</taxon>
        <taxon>Rosaceae</taxon>
        <taxon>Amygdaloideae</taxon>
        <taxon>Amygdaleae</taxon>
        <taxon>Prunus</taxon>
    </lineage>
</organism>
<gene>
    <name evidence="2" type="ORF">PRUPE_3G208800</name>
</gene>
<evidence type="ECO:0000313" key="2">
    <source>
        <dbReference type="EMBL" id="ONI18313.1"/>
    </source>
</evidence>